<gene>
    <name evidence="1" type="ORF">LBU54_08425</name>
</gene>
<organism evidence="1 2">
    <name type="scientific">Winogradskyella alexanderae</name>
    <dbReference type="NCBI Taxonomy" id="2877123"/>
    <lineage>
        <taxon>Bacteria</taxon>
        <taxon>Pseudomonadati</taxon>
        <taxon>Bacteroidota</taxon>
        <taxon>Flavobacteriia</taxon>
        <taxon>Flavobacteriales</taxon>
        <taxon>Flavobacteriaceae</taxon>
        <taxon>Winogradskyella</taxon>
    </lineage>
</organism>
<sequence>MKKIILLLGLSLITGLGFSQKSPKEKAKDTILSFWKAYEKDIQLQIYESYRKMIKSKLGKKAAEEFAQLDNKELFFDTSTYKTFNLNVDDTEALQDALFSNAIKHGFYNRKMVEKFKANEISSYFGNVSDLAIQEYYATYNTNDKTISVGKNTSLLGKEKLNRLDWILKTGLTINTNDEFGAIIKNGQLQRNNIVLNLGINKLSDGFVNFEKTETVNYAALMVDHRDNILKGKMFKKVNTYLKEHFDVTVDSIQRLNRKFHNGDGDYETKLNKFAVGKKNKYYSETATQEIKFIKENNLYRSFETSWFSFNVNIPLGNTEVLSANSASSSTIETNEFSAYNANLSWNYLWKKPKGISYFVSPSIAMKNNNNFLANNINSTTFQTIIDQGDSQQSISGQSQVFIGEFEEFVTTTIKIQAASLFIAESLGVRFTFEQNFGEFNATNWSFGVPIIVKEKGKPVLNLELQYRLQNGDNLFGIGTSVLLKSLTK</sequence>
<keyword evidence="2" id="KW-1185">Reference proteome</keyword>
<evidence type="ECO:0000313" key="2">
    <source>
        <dbReference type="Proteomes" id="UP001198901"/>
    </source>
</evidence>
<evidence type="ECO:0000313" key="1">
    <source>
        <dbReference type="EMBL" id="MCA0132608.1"/>
    </source>
</evidence>
<name>A0ABS7XT56_9FLAO</name>
<dbReference type="RefSeq" id="WP_224528292.1">
    <property type="nucleotide sequence ID" value="NZ_JAIUJR010000005.1"/>
</dbReference>
<proteinExistence type="predicted"/>
<protein>
    <recommendedName>
        <fullName evidence="3">DUF3078 domain-containing protein</fullName>
    </recommendedName>
</protein>
<accession>A0ABS7XT56</accession>
<reference evidence="2" key="1">
    <citation type="submission" date="2023-07" db="EMBL/GenBank/DDBJ databases">
        <authorList>
            <person name="Yue Y."/>
        </authorList>
    </citation>
    <scope>NUCLEOTIDE SEQUENCE [LARGE SCALE GENOMIC DNA]</scope>
    <source>
        <strain evidence="2">D23</strain>
    </source>
</reference>
<dbReference type="Proteomes" id="UP001198901">
    <property type="component" value="Unassembled WGS sequence"/>
</dbReference>
<comment type="caution">
    <text evidence="1">The sequence shown here is derived from an EMBL/GenBank/DDBJ whole genome shotgun (WGS) entry which is preliminary data.</text>
</comment>
<evidence type="ECO:0008006" key="3">
    <source>
        <dbReference type="Google" id="ProtNLM"/>
    </source>
</evidence>
<dbReference type="EMBL" id="JAIUJR010000005">
    <property type="protein sequence ID" value="MCA0132608.1"/>
    <property type="molecule type" value="Genomic_DNA"/>
</dbReference>